<dbReference type="PROSITE" id="PS00678">
    <property type="entry name" value="WD_REPEATS_1"/>
    <property type="match status" value="1"/>
</dbReference>
<feature type="compositionally biased region" description="Polar residues" evidence="4">
    <location>
        <begin position="7"/>
        <end position="22"/>
    </location>
</feature>
<evidence type="ECO:0000256" key="4">
    <source>
        <dbReference type="SAM" id="MobiDB-lite"/>
    </source>
</evidence>
<keyword evidence="2" id="KW-0677">Repeat</keyword>
<dbReference type="PROSITE" id="PS50294">
    <property type="entry name" value="WD_REPEATS_REGION"/>
    <property type="match status" value="4"/>
</dbReference>
<feature type="repeat" description="WD" evidence="3">
    <location>
        <begin position="136"/>
        <end position="177"/>
    </location>
</feature>
<dbReference type="InterPro" id="IPR001680">
    <property type="entry name" value="WD40_rpt"/>
</dbReference>
<evidence type="ECO:0000256" key="3">
    <source>
        <dbReference type="PROSITE-ProRule" id="PRU00221"/>
    </source>
</evidence>
<dbReference type="InterPro" id="IPR019775">
    <property type="entry name" value="WD40_repeat_CS"/>
</dbReference>
<keyword evidence="1 3" id="KW-0853">WD repeat</keyword>
<feature type="non-terminal residue" evidence="5">
    <location>
        <position position="1"/>
    </location>
</feature>
<evidence type="ECO:0000256" key="2">
    <source>
        <dbReference type="ARBA" id="ARBA00022737"/>
    </source>
</evidence>
<keyword evidence="6" id="KW-1185">Reference proteome</keyword>
<dbReference type="SUPFAM" id="SSF50978">
    <property type="entry name" value="WD40 repeat-like"/>
    <property type="match status" value="2"/>
</dbReference>
<dbReference type="Pfam" id="PF00400">
    <property type="entry name" value="WD40"/>
    <property type="match status" value="6"/>
</dbReference>
<organism evidence="5 6">
    <name type="scientific">Tetraparma gracilis</name>
    <dbReference type="NCBI Taxonomy" id="2962635"/>
    <lineage>
        <taxon>Eukaryota</taxon>
        <taxon>Sar</taxon>
        <taxon>Stramenopiles</taxon>
        <taxon>Ochrophyta</taxon>
        <taxon>Bolidophyceae</taxon>
        <taxon>Parmales</taxon>
        <taxon>Triparmaceae</taxon>
        <taxon>Tetraparma</taxon>
    </lineage>
</organism>
<evidence type="ECO:0000313" key="6">
    <source>
        <dbReference type="Proteomes" id="UP001165060"/>
    </source>
</evidence>
<feature type="repeat" description="WD" evidence="3">
    <location>
        <begin position="453"/>
        <end position="496"/>
    </location>
</feature>
<feature type="repeat" description="WD" evidence="3">
    <location>
        <begin position="627"/>
        <end position="659"/>
    </location>
</feature>
<gene>
    <name evidence="5" type="ORF">TeGR_g6093</name>
</gene>
<sequence length="668" mass="72694">TDRRNHSTSTNPDLRNQGSSSGAPPGSFEGVGSSSDMLELEHMIGYTGHYWETLIAHPRSPRVYFKAMGSVIAVCNLDDPHDQQFLRAHDMEVSAMSVSPTGSLIASGQVGTVHATGYGAPVIVWDVETRRDLFVLQGLTKAVRLLEFSPDERFLMGCGDDCLLYIWDMTTGEVVFGSKYDKPVVLFEWASIRQKSRRAEYEIIMSSPGGGPQDDVRHCELGYDPVRAQWMLHEKAVNMPSGGLSRTYYSAMLSGDNEFMLCGTSVGDMLVFNLVNSVYRASIPVCSNGVISLAVNPDNGDVFAGGGDGTLKKLTGRDMRWELHGETRLDGMIVSLSIMAGNTEMLAATDRGTQYRVMLDDLSSAVISTSHTAAITCVAFGSRPDIFATGDGAGCVKVWDLSDYATVVSVTEKKSAGVTCMAWIQNSTIVCGFGDSFVRCFDAATGDKLWEIPSAHKGPISSVAVHTDSRLAFVVTGGEDGGVRVWALKNRELMIQFVEHTKGIAQVCVDVKKPNLIHSISADCSFLTYDLIKEKRTVSHMIRSGAFLAATQRLDSEQEIITADGQGRMLFWDCDYPEPVQMLQDPARASMNCCQVSPSGRYLATCGDDHLVKVFDLVESGELITVGHGHSEYVKSLHWSGDEKQVVSVGEDSCVCIWNFYGIGGGVE</sequence>
<dbReference type="PANTHER" id="PTHR13720:SF53">
    <property type="entry name" value="ANAPHASE-PROMOTING COMPLEX SUBUNIT 4 WD40 DOMAIN-CONTAINING PROTEIN"/>
    <property type="match status" value="1"/>
</dbReference>
<name>A0ABQ6M5J0_9STRA</name>
<dbReference type="PANTHER" id="PTHR13720">
    <property type="entry name" value="WD-40 REPEAT PROTEIN"/>
    <property type="match status" value="1"/>
</dbReference>
<dbReference type="Gene3D" id="2.130.10.10">
    <property type="entry name" value="YVTN repeat-like/Quinoprotein amine dehydrogenase"/>
    <property type="match status" value="3"/>
</dbReference>
<evidence type="ECO:0000313" key="5">
    <source>
        <dbReference type="EMBL" id="GMI19917.1"/>
    </source>
</evidence>
<feature type="region of interest" description="Disordered" evidence="4">
    <location>
        <begin position="1"/>
        <end position="32"/>
    </location>
</feature>
<dbReference type="SMART" id="SM00320">
    <property type="entry name" value="WD40"/>
    <property type="match status" value="9"/>
</dbReference>
<reference evidence="5 6" key="1">
    <citation type="journal article" date="2023" name="Commun. Biol.">
        <title>Genome analysis of Parmales, the sister group of diatoms, reveals the evolutionary specialization of diatoms from phago-mixotrophs to photoautotrophs.</title>
        <authorList>
            <person name="Ban H."/>
            <person name="Sato S."/>
            <person name="Yoshikawa S."/>
            <person name="Yamada K."/>
            <person name="Nakamura Y."/>
            <person name="Ichinomiya M."/>
            <person name="Sato N."/>
            <person name="Blanc-Mathieu R."/>
            <person name="Endo H."/>
            <person name="Kuwata A."/>
            <person name="Ogata H."/>
        </authorList>
    </citation>
    <scope>NUCLEOTIDE SEQUENCE [LARGE SCALE GENOMIC DNA]</scope>
</reference>
<evidence type="ECO:0008006" key="7">
    <source>
        <dbReference type="Google" id="ProtNLM"/>
    </source>
</evidence>
<protein>
    <recommendedName>
        <fullName evidence="7">Guanine nucleotide-binding protein subunit beta-like protein</fullName>
    </recommendedName>
</protein>
<proteinExistence type="predicted"/>
<feature type="repeat" description="WD" evidence="3">
    <location>
        <begin position="368"/>
        <end position="409"/>
    </location>
</feature>
<dbReference type="InterPro" id="IPR050630">
    <property type="entry name" value="WD_repeat_EMAP"/>
</dbReference>
<dbReference type="CDD" id="cd00200">
    <property type="entry name" value="WD40"/>
    <property type="match status" value="1"/>
</dbReference>
<comment type="caution">
    <text evidence="5">The sequence shown here is derived from an EMBL/GenBank/DDBJ whole genome shotgun (WGS) entry which is preliminary data.</text>
</comment>
<dbReference type="EMBL" id="BRYB01002461">
    <property type="protein sequence ID" value="GMI19917.1"/>
    <property type="molecule type" value="Genomic_DNA"/>
</dbReference>
<dbReference type="Proteomes" id="UP001165060">
    <property type="component" value="Unassembled WGS sequence"/>
</dbReference>
<dbReference type="PROSITE" id="PS50082">
    <property type="entry name" value="WD_REPEATS_2"/>
    <property type="match status" value="4"/>
</dbReference>
<accession>A0ABQ6M5J0</accession>
<dbReference type="InterPro" id="IPR036322">
    <property type="entry name" value="WD40_repeat_dom_sf"/>
</dbReference>
<dbReference type="InterPro" id="IPR015943">
    <property type="entry name" value="WD40/YVTN_repeat-like_dom_sf"/>
</dbReference>
<evidence type="ECO:0000256" key="1">
    <source>
        <dbReference type="ARBA" id="ARBA00022574"/>
    </source>
</evidence>